<name>A0A3D4VAU3_9BACT</name>
<dbReference type="Proteomes" id="UP000264071">
    <property type="component" value="Unassembled WGS sequence"/>
</dbReference>
<dbReference type="AlphaFoldDB" id="A0A3D4VAU3"/>
<evidence type="ECO:0000313" key="2">
    <source>
        <dbReference type="Proteomes" id="UP000264071"/>
    </source>
</evidence>
<organism evidence="1 2">
    <name type="scientific">Gemmatimonas aurantiaca</name>
    <dbReference type="NCBI Taxonomy" id="173480"/>
    <lineage>
        <taxon>Bacteria</taxon>
        <taxon>Pseudomonadati</taxon>
        <taxon>Gemmatimonadota</taxon>
        <taxon>Gemmatimonadia</taxon>
        <taxon>Gemmatimonadales</taxon>
        <taxon>Gemmatimonadaceae</taxon>
        <taxon>Gemmatimonas</taxon>
    </lineage>
</organism>
<dbReference type="GO" id="GO:0046872">
    <property type="term" value="F:metal ion binding"/>
    <property type="evidence" value="ECO:0007669"/>
    <property type="project" value="InterPro"/>
</dbReference>
<sequence>MQRVEDSVRRSAPPAMRIWQLSGVSTSWRLFKMPRYRAHVEINGLLSVHAVRAVWTALTAVPGILTAEVSMTGAVLDLERPIDREALATALAAAGVELRSVRQERGTLPLMPDGS</sequence>
<gene>
    <name evidence="1" type="ORF">DGD08_13655</name>
</gene>
<protein>
    <recommendedName>
        <fullName evidence="3">Heavy-metal-associated domain-containing protein</fullName>
    </recommendedName>
</protein>
<evidence type="ECO:0000313" key="1">
    <source>
        <dbReference type="EMBL" id="HCT58245.1"/>
    </source>
</evidence>
<accession>A0A3D4VAU3</accession>
<dbReference type="InterPro" id="IPR036163">
    <property type="entry name" value="HMA_dom_sf"/>
</dbReference>
<reference evidence="1 2" key="1">
    <citation type="journal article" date="2018" name="Nat. Biotechnol.">
        <title>A standardized bacterial taxonomy based on genome phylogeny substantially revises the tree of life.</title>
        <authorList>
            <person name="Parks D.H."/>
            <person name="Chuvochina M."/>
            <person name="Waite D.W."/>
            <person name="Rinke C."/>
            <person name="Skarshewski A."/>
            <person name="Chaumeil P.A."/>
            <person name="Hugenholtz P."/>
        </authorList>
    </citation>
    <scope>NUCLEOTIDE SEQUENCE [LARGE SCALE GENOMIC DNA]</scope>
    <source>
        <strain evidence="1">UBA8844</strain>
    </source>
</reference>
<dbReference type="SUPFAM" id="SSF55008">
    <property type="entry name" value="HMA, heavy metal-associated domain"/>
    <property type="match status" value="1"/>
</dbReference>
<proteinExistence type="predicted"/>
<comment type="caution">
    <text evidence="1">The sequence shown here is derived from an EMBL/GenBank/DDBJ whole genome shotgun (WGS) entry which is preliminary data.</text>
</comment>
<dbReference type="EMBL" id="DPIY01000010">
    <property type="protein sequence ID" value="HCT58245.1"/>
    <property type="molecule type" value="Genomic_DNA"/>
</dbReference>
<evidence type="ECO:0008006" key="3">
    <source>
        <dbReference type="Google" id="ProtNLM"/>
    </source>
</evidence>